<protein>
    <submittedName>
        <fullName evidence="3">Hemerythrin</fullName>
    </submittedName>
</protein>
<feature type="region of interest" description="Disordered" evidence="1">
    <location>
        <begin position="140"/>
        <end position="186"/>
    </location>
</feature>
<evidence type="ECO:0000313" key="4">
    <source>
        <dbReference type="Proteomes" id="UP000194218"/>
    </source>
</evidence>
<dbReference type="Proteomes" id="UP000194218">
    <property type="component" value="Chromosome"/>
</dbReference>
<feature type="compositionally biased region" description="Pro residues" evidence="1">
    <location>
        <begin position="151"/>
        <end position="160"/>
    </location>
</feature>
<dbReference type="AlphaFoldDB" id="A0A1W7D2I1"/>
<dbReference type="Gene3D" id="1.20.120.520">
    <property type="entry name" value="nmb1532 protein domain like"/>
    <property type="match status" value="1"/>
</dbReference>
<dbReference type="PANTHER" id="PTHR35585:SF1">
    <property type="entry name" value="HHE DOMAIN PROTEIN (AFU_ORTHOLOGUE AFUA_4G00730)"/>
    <property type="match status" value="1"/>
</dbReference>
<dbReference type="PANTHER" id="PTHR35585">
    <property type="entry name" value="HHE DOMAIN PROTEIN (AFU_ORTHOLOGUE AFUA_4G00730)"/>
    <property type="match status" value="1"/>
</dbReference>
<dbReference type="OrthoDB" id="9793637at2"/>
<name>A0A1W7D2I1_9ACTN</name>
<feature type="domain" description="Hemerythrin-like" evidence="2">
    <location>
        <begin position="7"/>
        <end position="125"/>
    </location>
</feature>
<accession>A0A1W7D2I1</accession>
<gene>
    <name evidence="3" type="ORF">CAG99_22900</name>
</gene>
<proteinExistence type="predicted"/>
<dbReference type="Pfam" id="PF01814">
    <property type="entry name" value="Hemerythrin"/>
    <property type="match status" value="1"/>
</dbReference>
<organism evidence="3 4">
    <name type="scientific">Streptomyces marincola</name>
    <dbReference type="NCBI Taxonomy" id="2878388"/>
    <lineage>
        <taxon>Bacteria</taxon>
        <taxon>Bacillati</taxon>
        <taxon>Actinomycetota</taxon>
        <taxon>Actinomycetes</taxon>
        <taxon>Kitasatosporales</taxon>
        <taxon>Streptomycetaceae</taxon>
        <taxon>Streptomyces</taxon>
    </lineage>
</organism>
<sequence length="186" mass="21214">MGHGGDIIRELATDHREVEDAFRRIEALPPGHEERKELADRATIELIRHSIAEEQYLYPAVREHVPDGDRIADKEIEDHATAERLMKDLERHEATDPEFDRLIGRLMMEIREHVRDEEDNLFPMLRQSCSQDRLEALGDKARRAKSMAPTRPHPAAPDRPPLNKILAPGTGLVDRARDALSGRGKD</sequence>
<evidence type="ECO:0000256" key="1">
    <source>
        <dbReference type="SAM" id="MobiDB-lite"/>
    </source>
</evidence>
<evidence type="ECO:0000259" key="2">
    <source>
        <dbReference type="Pfam" id="PF01814"/>
    </source>
</evidence>
<dbReference type="CDD" id="cd12108">
    <property type="entry name" value="Hr-like"/>
    <property type="match status" value="1"/>
</dbReference>
<dbReference type="RefSeq" id="WP_086161140.1">
    <property type="nucleotide sequence ID" value="NZ_CP021121.1"/>
</dbReference>
<feature type="compositionally biased region" description="Basic and acidic residues" evidence="1">
    <location>
        <begin position="174"/>
        <end position="186"/>
    </location>
</feature>
<reference evidence="3 4" key="1">
    <citation type="submission" date="2017-05" db="EMBL/GenBank/DDBJ databases">
        <title>Complete genome sequence of Streptomyces sp. SCSIO 03032 revealed the diverse biosynthetic pathways for its bioactive secondary metabolites.</title>
        <authorList>
            <person name="Ma L."/>
            <person name="Zhu Y."/>
            <person name="Zhang W."/>
            <person name="Zhang G."/>
            <person name="Tian X."/>
            <person name="Zhang S."/>
            <person name="Zhang C."/>
        </authorList>
    </citation>
    <scope>NUCLEOTIDE SEQUENCE [LARGE SCALE GENOMIC DNA]</scope>
    <source>
        <strain evidence="3 4">SCSIO 03032</strain>
    </source>
</reference>
<dbReference type="KEGG" id="smao:CAG99_22900"/>
<dbReference type="InterPro" id="IPR012312">
    <property type="entry name" value="Hemerythrin-like"/>
</dbReference>
<dbReference type="EMBL" id="CP021121">
    <property type="protein sequence ID" value="ARQ71298.1"/>
    <property type="molecule type" value="Genomic_DNA"/>
</dbReference>
<evidence type="ECO:0000313" key="3">
    <source>
        <dbReference type="EMBL" id="ARQ71298.1"/>
    </source>
</evidence>
<keyword evidence="4" id="KW-1185">Reference proteome</keyword>